<proteinExistence type="predicted"/>
<keyword evidence="1" id="KW-0472">Membrane</keyword>
<dbReference type="Gene3D" id="1.25.10.10">
    <property type="entry name" value="Leucine-rich Repeat Variant"/>
    <property type="match status" value="1"/>
</dbReference>
<dbReference type="OrthoDB" id="978644at2"/>
<dbReference type="InterPro" id="IPR011989">
    <property type="entry name" value="ARM-like"/>
</dbReference>
<dbReference type="RefSeq" id="WP_133473989.1">
    <property type="nucleotide sequence ID" value="NZ_SNWP01000010.1"/>
</dbReference>
<dbReference type="Proteomes" id="UP000295741">
    <property type="component" value="Unassembled WGS sequence"/>
</dbReference>
<name>A0A4R6J380_9BACT</name>
<evidence type="ECO:0000256" key="1">
    <source>
        <dbReference type="SAM" id="Phobius"/>
    </source>
</evidence>
<sequence length="263" mass="29276">MKNELEKFVAENREAFDDRMPGADVLARIQQRMGHTEAAPAKKGIVVSFRTIRWVAAACVVVMAGLGIWWMNLDSQQDQVLAGVIQKQQESKVQDTKEQETENKEIGNQGTEELSPAAIVTAPTASFVAKVDQRKEMLFANLGNMESASTRIAAAMKAYDMKNADRDIVDALFHTMNNDPNTNVRLAALEAIAKFHRESYVRKQLTAALKKQKDPIVQVELIQVLTKMKQTSILGELEKLVKDVNTDKEVKDRAYASLLTLGS</sequence>
<evidence type="ECO:0000313" key="2">
    <source>
        <dbReference type="EMBL" id="TDO29387.1"/>
    </source>
</evidence>
<accession>A0A4R6J380</accession>
<dbReference type="SUPFAM" id="SSF48371">
    <property type="entry name" value="ARM repeat"/>
    <property type="match status" value="1"/>
</dbReference>
<keyword evidence="3" id="KW-1185">Reference proteome</keyword>
<comment type="caution">
    <text evidence="2">The sequence shown here is derived from an EMBL/GenBank/DDBJ whole genome shotgun (WGS) entry which is preliminary data.</text>
</comment>
<evidence type="ECO:0000313" key="3">
    <source>
        <dbReference type="Proteomes" id="UP000295741"/>
    </source>
</evidence>
<feature type="transmembrane region" description="Helical" evidence="1">
    <location>
        <begin position="52"/>
        <end position="71"/>
    </location>
</feature>
<dbReference type="InterPro" id="IPR016024">
    <property type="entry name" value="ARM-type_fold"/>
</dbReference>
<keyword evidence="1" id="KW-0812">Transmembrane</keyword>
<organism evidence="2 3">
    <name type="scientific">Sediminibacterium goheungense</name>
    <dbReference type="NCBI Taxonomy" id="1086393"/>
    <lineage>
        <taxon>Bacteria</taxon>
        <taxon>Pseudomonadati</taxon>
        <taxon>Bacteroidota</taxon>
        <taxon>Chitinophagia</taxon>
        <taxon>Chitinophagales</taxon>
        <taxon>Chitinophagaceae</taxon>
        <taxon>Sediminibacterium</taxon>
    </lineage>
</organism>
<gene>
    <name evidence="2" type="ORF">BC659_1476</name>
</gene>
<protein>
    <recommendedName>
        <fullName evidence="4">HEAT repeat protein</fullName>
    </recommendedName>
</protein>
<evidence type="ECO:0008006" key="4">
    <source>
        <dbReference type="Google" id="ProtNLM"/>
    </source>
</evidence>
<reference evidence="2 3" key="1">
    <citation type="submission" date="2019-03" db="EMBL/GenBank/DDBJ databases">
        <title>Genomic Encyclopedia of Archaeal and Bacterial Type Strains, Phase II (KMG-II): from individual species to whole genera.</title>
        <authorList>
            <person name="Goeker M."/>
        </authorList>
    </citation>
    <scope>NUCLEOTIDE SEQUENCE [LARGE SCALE GENOMIC DNA]</scope>
    <source>
        <strain evidence="2 3">DSM 28323</strain>
    </source>
</reference>
<dbReference type="AlphaFoldDB" id="A0A4R6J380"/>
<dbReference type="EMBL" id="SNWP01000010">
    <property type="protein sequence ID" value="TDO29387.1"/>
    <property type="molecule type" value="Genomic_DNA"/>
</dbReference>
<keyword evidence="1" id="KW-1133">Transmembrane helix</keyword>